<dbReference type="AlphaFoldDB" id="A0A0V1MV08"/>
<sequence length="91" mass="10207">MMPPRRNTNDAGHPSSNGVPTTLTVPTFNAADPEPWFLRLDLCFQQQHVIDEASKLHMALTAMPDEAVAEFRDFLPNALNLPNPFTTFKQL</sequence>
<evidence type="ECO:0000259" key="2">
    <source>
        <dbReference type="Pfam" id="PF23055"/>
    </source>
</evidence>
<dbReference type="EMBL" id="JYDO01000036">
    <property type="protein sequence ID" value="KRZ75591.1"/>
    <property type="molecule type" value="Genomic_DNA"/>
</dbReference>
<protein>
    <recommendedName>
        <fullName evidence="2">DUF7041 domain-containing protein</fullName>
    </recommendedName>
</protein>
<dbReference type="InterPro" id="IPR055469">
    <property type="entry name" value="DUF7041"/>
</dbReference>
<reference evidence="3 4" key="1">
    <citation type="submission" date="2015-01" db="EMBL/GenBank/DDBJ databases">
        <title>Evolution of Trichinella species and genotypes.</title>
        <authorList>
            <person name="Korhonen P.K."/>
            <person name="Edoardo P."/>
            <person name="Giuseppe L.R."/>
            <person name="Gasser R.B."/>
        </authorList>
    </citation>
    <scope>NUCLEOTIDE SEQUENCE [LARGE SCALE GENOMIC DNA]</scope>
    <source>
        <strain evidence="3">ISS1980</strain>
    </source>
</reference>
<evidence type="ECO:0000313" key="3">
    <source>
        <dbReference type="EMBL" id="KRZ75591.1"/>
    </source>
</evidence>
<feature type="compositionally biased region" description="Polar residues" evidence="1">
    <location>
        <begin position="14"/>
        <end position="25"/>
    </location>
</feature>
<keyword evidence="4" id="KW-1185">Reference proteome</keyword>
<comment type="caution">
    <text evidence="3">The sequence shown here is derived from an EMBL/GenBank/DDBJ whole genome shotgun (WGS) entry which is preliminary data.</text>
</comment>
<evidence type="ECO:0000313" key="4">
    <source>
        <dbReference type="Proteomes" id="UP000054843"/>
    </source>
</evidence>
<feature type="region of interest" description="Disordered" evidence="1">
    <location>
        <begin position="1"/>
        <end position="25"/>
    </location>
</feature>
<dbReference type="STRING" id="268474.A0A0V1MV08"/>
<feature type="domain" description="DUF7041" evidence="2">
    <location>
        <begin position="25"/>
        <end position="90"/>
    </location>
</feature>
<gene>
    <name evidence="3" type="ORF">T10_11219</name>
</gene>
<dbReference type="Pfam" id="PF23055">
    <property type="entry name" value="DUF7041"/>
    <property type="match status" value="1"/>
</dbReference>
<dbReference type="Proteomes" id="UP000054843">
    <property type="component" value="Unassembled WGS sequence"/>
</dbReference>
<evidence type="ECO:0000256" key="1">
    <source>
        <dbReference type="SAM" id="MobiDB-lite"/>
    </source>
</evidence>
<proteinExistence type="predicted"/>
<organism evidence="3 4">
    <name type="scientific">Trichinella papuae</name>
    <dbReference type="NCBI Taxonomy" id="268474"/>
    <lineage>
        <taxon>Eukaryota</taxon>
        <taxon>Metazoa</taxon>
        <taxon>Ecdysozoa</taxon>
        <taxon>Nematoda</taxon>
        <taxon>Enoplea</taxon>
        <taxon>Dorylaimia</taxon>
        <taxon>Trichinellida</taxon>
        <taxon>Trichinellidae</taxon>
        <taxon>Trichinella</taxon>
    </lineage>
</organism>
<accession>A0A0V1MV08</accession>
<name>A0A0V1MV08_9BILA</name>